<dbReference type="AlphaFoldDB" id="A0A7J7C577"/>
<reference evidence="1 2" key="1">
    <citation type="journal article" date="2020" name="Nat. Commun.">
        <title>Genome of Tripterygium wilfordii and identification of cytochrome P450 involved in triptolide biosynthesis.</title>
        <authorList>
            <person name="Tu L."/>
            <person name="Su P."/>
            <person name="Zhang Z."/>
            <person name="Gao L."/>
            <person name="Wang J."/>
            <person name="Hu T."/>
            <person name="Zhou J."/>
            <person name="Zhang Y."/>
            <person name="Zhao Y."/>
            <person name="Liu Y."/>
            <person name="Song Y."/>
            <person name="Tong Y."/>
            <person name="Lu Y."/>
            <person name="Yang J."/>
            <person name="Xu C."/>
            <person name="Jia M."/>
            <person name="Peters R.J."/>
            <person name="Huang L."/>
            <person name="Gao W."/>
        </authorList>
    </citation>
    <scope>NUCLEOTIDE SEQUENCE [LARGE SCALE GENOMIC DNA]</scope>
    <source>
        <strain evidence="2">cv. XIE 37</strain>
        <tissue evidence="1">Leaf</tissue>
    </source>
</reference>
<comment type="caution">
    <text evidence="1">The sequence shown here is derived from an EMBL/GenBank/DDBJ whole genome shotgun (WGS) entry which is preliminary data.</text>
</comment>
<sequence length="142" mass="16172">MYNFTSFNSLNPSLNSSIRYGIRNSDGPGRLLRAVDFDHDHWRALECARTTTVQSRATEPRVPAAGAGGIAGDERILQSVVTRRGIAERNEFIQFDALDDRRWRWRWRRRKGSREARAGGCELGVWGHRCDVIGCFHINLSV</sequence>
<evidence type="ECO:0000313" key="2">
    <source>
        <dbReference type="Proteomes" id="UP000593562"/>
    </source>
</evidence>
<protein>
    <submittedName>
        <fullName evidence="1">Uncharacterized protein</fullName>
    </submittedName>
</protein>
<organism evidence="1 2">
    <name type="scientific">Tripterygium wilfordii</name>
    <name type="common">Thunder God vine</name>
    <dbReference type="NCBI Taxonomy" id="458696"/>
    <lineage>
        <taxon>Eukaryota</taxon>
        <taxon>Viridiplantae</taxon>
        <taxon>Streptophyta</taxon>
        <taxon>Embryophyta</taxon>
        <taxon>Tracheophyta</taxon>
        <taxon>Spermatophyta</taxon>
        <taxon>Magnoliopsida</taxon>
        <taxon>eudicotyledons</taxon>
        <taxon>Gunneridae</taxon>
        <taxon>Pentapetalae</taxon>
        <taxon>rosids</taxon>
        <taxon>fabids</taxon>
        <taxon>Celastrales</taxon>
        <taxon>Celastraceae</taxon>
        <taxon>Tripterygium</taxon>
    </lineage>
</organism>
<keyword evidence="2" id="KW-1185">Reference proteome</keyword>
<name>A0A7J7C577_TRIWF</name>
<dbReference type="Proteomes" id="UP000593562">
    <property type="component" value="Unassembled WGS sequence"/>
</dbReference>
<evidence type="ECO:0000313" key="1">
    <source>
        <dbReference type="EMBL" id="KAF5729283.1"/>
    </source>
</evidence>
<proteinExistence type="predicted"/>
<accession>A0A7J7C577</accession>
<gene>
    <name evidence="1" type="ORF">HS088_TW21G01446</name>
</gene>
<dbReference type="InParanoid" id="A0A7J7C577"/>
<dbReference type="EMBL" id="JAAARO010000021">
    <property type="protein sequence ID" value="KAF5729283.1"/>
    <property type="molecule type" value="Genomic_DNA"/>
</dbReference>